<keyword evidence="2" id="KW-1185">Reference proteome</keyword>
<proteinExistence type="predicted"/>
<protein>
    <submittedName>
        <fullName evidence="1">Uncharacterized protein</fullName>
    </submittedName>
</protein>
<organism evidence="1 2">
    <name type="scientific">Paenibacillus macquariensis</name>
    <dbReference type="NCBI Taxonomy" id="948756"/>
    <lineage>
        <taxon>Bacteria</taxon>
        <taxon>Bacillati</taxon>
        <taxon>Bacillota</taxon>
        <taxon>Bacilli</taxon>
        <taxon>Bacillales</taxon>
        <taxon>Paenibacillaceae</taxon>
        <taxon>Paenibacillus</taxon>
    </lineage>
</organism>
<dbReference type="EMBL" id="FTNK01000001">
    <property type="protein sequence ID" value="SIQ37961.1"/>
    <property type="molecule type" value="Genomic_DNA"/>
</dbReference>
<comment type="caution">
    <text evidence="1">The sequence shown here is derived from an EMBL/GenBank/DDBJ whole genome shotgun (WGS) entry which is preliminary data.</text>
</comment>
<accession>A0ABY1JLA7</accession>
<sequence length="33" mass="3639">MVHQKKHGVCIVSVMFLLILDKGLPLPIGLPKL</sequence>
<reference evidence="1 2" key="1">
    <citation type="submission" date="2017-01" db="EMBL/GenBank/DDBJ databases">
        <authorList>
            <person name="Varghese N."/>
            <person name="Submissions S."/>
        </authorList>
    </citation>
    <scope>NUCLEOTIDE SEQUENCE [LARGE SCALE GENOMIC DNA]</scope>
    <source>
        <strain evidence="1 2">ATCC 23464</strain>
    </source>
</reference>
<name>A0ABY1JLA7_9BACL</name>
<evidence type="ECO:0000313" key="2">
    <source>
        <dbReference type="Proteomes" id="UP000186666"/>
    </source>
</evidence>
<evidence type="ECO:0000313" key="1">
    <source>
        <dbReference type="EMBL" id="SIQ37961.1"/>
    </source>
</evidence>
<dbReference type="Proteomes" id="UP000186666">
    <property type="component" value="Unassembled WGS sequence"/>
</dbReference>
<gene>
    <name evidence="1" type="ORF">SAMN05421578_101503</name>
</gene>